<reference evidence="1" key="1">
    <citation type="submission" date="2021-03" db="EMBL/GenBank/DDBJ databases">
        <title>Evolutionary priming and transition to the ectomycorrhizal habit in an iconic lineage of mushroom-forming fungi: is preadaptation a requirement?</title>
        <authorList>
            <consortium name="DOE Joint Genome Institute"/>
            <person name="Looney B.P."/>
            <person name="Miyauchi S."/>
            <person name="Morin E."/>
            <person name="Drula E."/>
            <person name="Courty P.E."/>
            <person name="Chicoki N."/>
            <person name="Fauchery L."/>
            <person name="Kohler A."/>
            <person name="Kuo A."/>
            <person name="LaButti K."/>
            <person name="Pangilinan J."/>
            <person name="Lipzen A."/>
            <person name="Riley R."/>
            <person name="Andreopoulos W."/>
            <person name="He G."/>
            <person name="Johnson J."/>
            <person name="Barry K.W."/>
            <person name="Grigoriev I.V."/>
            <person name="Nagy L."/>
            <person name="Hibbett D."/>
            <person name="Henrissat B."/>
            <person name="Matheny P.B."/>
            <person name="Labbe J."/>
            <person name="Martin A.F."/>
        </authorList>
    </citation>
    <scope>NUCLEOTIDE SEQUENCE</scope>
    <source>
        <strain evidence="1">BPL698</strain>
    </source>
</reference>
<sequence>MCQVIFCLLVITNPKGQRMMFHPLALLGLAAALFPPAAASSAFQVDVGSKTGAISFTPNFITAAVGDTVSFNFLAKNHSVGQSTLGTPCSLTEGGLFTSFVPTPLGANATFSWMITVNDANPLWIYCRQGENTTSSHCGQGMVFAINPGPDGSNNSYAVFQANALAVGAQLGVNITNTTTTTPYANSTTSSNSSSTPGASPISSTSKGNGAISSTVHGAVYVVAVGMLFWILA</sequence>
<protein>
    <submittedName>
        <fullName evidence="1">Uncharacterized protein</fullName>
    </submittedName>
</protein>
<evidence type="ECO:0000313" key="1">
    <source>
        <dbReference type="EMBL" id="KAI9508803.1"/>
    </source>
</evidence>
<accession>A0ACC0UAS4</accession>
<gene>
    <name evidence="1" type="ORF">F5148DRAFT_1192765</name>
</gene>
<keyword evidence="2" id="KW-1185">Reference proteome</keyword>
<dbReference type="EMBL" id="JAGFNK010000079">
    <property type="protein sequence ID" value="KAI9508803.1"/>
    <property type="molecule type" value="Genomic_DNA"/>
</dbReference>
<dbReference type="Proteomes" id="UP001207468">
    <property type="component" value="Unassembled WGS sequence"/>
</dbReference>
<evidence type="ECO:0000313" key="2">
    <source>
        <dbReference type="Proteomes" id="UP001207468"/>
    </source>
</evidence>
<comment type="caution">
    <text evidence="1">The sequence shown here is derived from an EMBL/GenBank/DDBJ whole genome shotgun (WGS) entry which is preliminary data.</text>
</comment>
<name>A0ACC0UAS4_9AGAM</name>
<organism evidence="1 2">
    <name type="scientific">Russula earlei</name>
    <dbReference type="NCBI Taxonomy" id="71964"/>
    <lineage>
        <taxon>Eukaryota</taxon>
        <taxon>Fungi</taxon>
        <taxon>Dikarya</taxon>
        <taxon>Basidiomycota</taxon>
        <taxon>Agaricomycotina</taxon>
        <taxon>Agaricomycetes</taxon>
        <taxon>Russulales</taxon>
        <taxon>Russulaceae</taxon>
        <taxon>Russula</taxon>
    </lineage>
</organism>
<proteinExistence type="predicted"/>